<accession>A0A5Q3Q6V6</accession>
<evidence type="ECO:0000313" key="3">
    <source>
        <dbReference type="EMBL" id="QGK68894.1"/>
    </source>
</evidence>
<evidence type="ECO:0000256" key="1">
    <source>
        <dbReference type="SAM" id="MobiDB-lite"/>
    </source>
</evidence>
<proteinExistence type="predicted"/>
<feature type="compositionally biased region" description="Basic and acidic residues" evidence="1">
    <location>
        <begin position="51"/>
        <end position="86"/>
    </location>
</feature>
<feature type="compositionally biased region" description="Pro residues" evidence="1">
    <location>
        <begin position="21"/>
        <end position="31"/>
    </location>
</feature>
<evidence type="ECO:0000256" key="2">
    <source>
        <dbReference type="SAM" id="Phobius"/>
    </source>
</evidence>
<name>A0A5Q3Q6V6_9PSEU</name>
<feature type="transmembrane region" description="Helical" evidence="2">
    <location>
        <begin position="99"/>
        <end position="126"/>
    </location>
</feature>
<dbReference type="RefSeq" id="WP_154075497.1">
    <property type="nucleotide sequence ID" value="NZ_CP045929.1"/>
</dbReference>
<dbReference type="KEGG" id="sace:GIY23_04460"/>
<organism evidence="3 4">
    <name type="scientific">Allosaccharopolyspora coralli</name>
    <dbReference type="NCBI Taxonomy" id="2665642"/>
    <lineage>
        <taxon>Bacteria</taxon>
        <taxon>Bacillati</taxon>
        <taxon>Actinomycetota</taxon>
        <taxon>Actinomycetes</taxon>
        <taxon>Pseudonocardiales</taxon>
        <taxon>Pseudonocardiaceae</taxon>
        <taxon>Allosaccharopolyspora</taxon>
    </lineage>
</organism>
<sequence>MRPDEHPGRAHDGRPRRRPTASPPPQQPPPYRQASPHQSPHRQPVRPPRATRPERTLHEPQPHRWDEQQPRGWDEQAHRRDEREPVGRPLRRGPSAGGLAARGFTGSLAAGFTLLSVFLIAVQFWATGNGQSGPGIPAVVSHCVAAVAALALQATADRRTGAVAAGYALGVVAVVIGSLWFWWWA</sequence>
<keyword evidence="2" id="KW-0472">Membrane</keyword>
<feature type="compositionally biased region" description="Basic and acidic residues" evidence="1">
    <location>
        <begin position="1"/>
        <end position="13"/>
    </location>
</feature>
<reference evidence="4" key="1">
    <citation type="submission" date="2019-11" db="EMBL/GenBank/DDBJ databases">
        <title>The complete genome sequence of Saccharopolyspora sp. E2A.</title>
        <authorList>
            <person name="Zhang G."/>
        </authorList>
    </citation>
    <scope>NUCLEOTIDE SEQUENCE [LARGE SCALE GENOMIC DNA]</scope>
    <source>
        <strain evidence="4">E2A</strain>
    </source>
</reference>
<dbReference type="AlphaFoldDB" id="A0A5Q3Q6V6"/>
<dbReference type="Proteomes" id="UP000371041">
    <property type="component" value="Chromosome"/>
</dbReference>
<gene>
    <name evidence="3" type="ORF">GIY23_04460</name>
</gene>
<keyword evidence="4" id="KW-1185">Reference proteome</keyword>
<evidence type="ECO:0000313" key="4">
    <source>
        <dbReference type="Proteomes" id="UP000371041"/>
    </source>
</evidence>
<dbReference type="EMBL" id="CP045929">
    <property type="protein sequence ID" value="QGK68894.1"/>
    <property type="molecule type" value="Genomic_DNA"/>
</dbReference>
<protein>
    <submittedName>
        <fullName evidence="3">Uncharacterized protein</fullName>
    </submittedName>
</protein>
<feature type="transmembrane region" description="Helical" evidence="2">
    <location>
        <begin position="164"/>
        <end position="183"/>
    </location>
</feature>
<feature type="region of interest" description="Disordered" evidence="1">
    <location>
        <begin position="1"/>
        <end position="97"/>
    </location>
</feature>
<feature type="transmembrane region" description="Helical" evidence="2">
    <location>
        <begin position="132"/>
        <end position="152"/>
    </location>
</feature>
<keyword evidence="2" id="KW-0812">Transmembrane</keyword>
<keyword evidence="2" id="KW-1133">Transmembrane helix</keyword>